<gene>
    <name evidence="1" type="ORF">NUW54_g3237</name>
</gene>
<name>A0ACC1Q374_9APHY</name>
<keyword evidence="2" id="KW-1185">Reference proteome</keyword>
<protein>
    <submittedName>
        <fullName evidence="1">Uncharacterized protein</fullName>
    </submittedName>
</protein>
<dbReference type="EMBL" id="JANSHE010000664">
    <property type="protein sequence ID" value="KAJ3008224.1"/>
    <property type="molecule type" value="Genomic_DNA"/>
</dbReference>
<reference evidence="1" key="1">
    <citation type="submission" date="2022-08" db="EMBL/GenBank/DDBJ databases">
        <title>Genome Sequence of Pycnoporus sanguineus.</title>
        <authorList>
            <person name="Buettner E."/>
        </authorList>
    </citation>
    <scope>NUCLEOTIDE SEQUENCE</scope>
    <source>
        <strain evidence="1">CG-C14</strain>
    </source>
</reference>
<evidence type="ECO:0000313" key="1">
    <source>
        <dbReference type="EMBL" id="KAJ3008224.1"/>
    </source>
</evidence>
<proteinExistence type="predicted"/>
<organism evidence="1 2">
    <name type="scientific">Trametes sanguinea</name>
    <dbReference type="NCBI Taxonomy" id="158606"/>
    <lineage>
        <taxon>Eukaryota</taxon>
        <taxon>Fungi</taxon>
        <taxon>Dikarya</taxon>
        <taxon>Basidiomycota</taxon>
        <taxon>Agaricomycotina</taxon>
        <taxon>Agaricomycetes</taxon>
        <taxon>Polyporales</taxon>
        <taxon>Polyporaceae</taxon>
        <taxon>Trametes</taxon>
    </lineage>
</organism>
<comment type="caution">
    <text evidence="1">The sequence shown here is derived from an EMBL/GenBank/DDBJ whole genome shotgun (WGS) entry which is preliminary data.</text>
</comment>
<accession>A0ACC1Q374</accession>
<evidence type="ECO:0000313" key="2">
    <source>
        <dbReference type="Proteomes" id="UP001144978"/>
    </source>
</evidence>
<sequence length="107" mass="11427">MLLVVCTKQPADAPPGVITLLSLTFQLFSSGHVSSTPGGRTRTSQDDRPRGGLRWIKYGEGGATECDAAAAESGGWPRIESAEQASVAKLVDVHERFPRLRQVAGSY</sequence>
<dbReference type="Proteomes" id="UP001144978">
    <property type="component" value="Unassembled WGS sequence"/>
</dbReference>